<evidence type="ECO:0000313" key="1">
    <source>
        <dbReference type="EMBL" id="GLH73232.1"/>
    </source>
</evidence>
<comment type="caution">
    <text evidence="1">The sequence shown here is derived from an EMBL/GenBank/DDBJ whole genome shotgun (WGS) entry which is preliminary data.</text>
</comment>
<keyword evidence="2" id="KW-1185">Reference proteome</keyword>
<gene>
    <name evidence="1" type="ORF">GETHLI_17340</name>
</gene>
<organism evidence="1 2">
    <name type="scientific">Geothrix limicola</name>
    <dbReference type="NCBI Taxonomy" id="2927978"/>
    <lineage>
        <taxon>Bacteria</taxon>
        <taxon>Pseudomonadati</taxon>
        <taxon>Acidobacteriota</taxon>
        <taxon>Holophagae</taxon>
        <taxon>Holophagales</taxon>
        <taxon>Holophagaceae</taxon>
        <taxon>Geothrix</taxon>
    </lineage>
</organism>
<dbReference type="EMBL" id="BSDE01000003">
    <property type="protein sequence ID" value="GLH73232.1"/>
    <property type="molecule type" value="Genomic_DNA"/>
</dbReference>
<protein>
    <submittedName>
        <fullName evidence="1">Uncharacterized protein</fullName>
    </submittedName>
</protein>
<accession>A0ABQ5QF10</accession>
<evidence type="ECO:0000313" key="2">
    <source>
        <dbReference type="Proteomes" id="UP001165069"/>
    </source>
</evidence>
<proteinExistence type="predicted"/>
<sequence>MKTILCTLLLLLENLACARIYRPIEVLAAPIPGRAEDLSGHLAPQPWGDNSRYEDRAREAGLQLLVLGLENHAPEALDILGLEGPTGAALLSPEAALDLVRQRPIRYLIYPLIPAGLMGLAFSNTASSLADPAFWLFMATTDLVFGLPNAWVAARSNARLGACFRERAFRPGSLPAGGIQRGLVFLRSPVTQPPPWLRIRFRSTAGEQRLDVLCSGTSHEP</sequence>
<dbReference type="Proteomes" id="UP001165069">
    <property type="component" value="Unassembled WGS sequence"/>
</dbReference>
<dbReference type="RefSeq" id="WP_285574024.1">
    <property type="nucleotide sequence ID" value="NZ_BSDE01000003.1"/>
</dbReference>
<reference evidence="1 2" key="1">
    <citation type="journal article" date="2023" name="Antonie Van Leeuwenhoek">
        <title>Mesoterricola silvestris gen. nov., sp. nov., Mesoterricola sediminis sp. nov., Geothrix oryzae sp. nov., Geothrix edaphica sp. nov., Geothrix rubra sp. nov., and Geothrix limicola sp. nov., six novel members of Acidobacteriota isolated from soils.</title>
        <authorList>
            <person name="Itoh H."/>
            <person name="Sugisawa Y."/>
            <person name="Mise K."/>
            <person name="Xu Z."/>
            <person name="Kuniyasu M."/>
            <person name="Ushijima N."/>
            <person name="Kawano K."/>
            <person name="Kobayashi E."/>
            <person name="Shiratori Y."/>
            <person name="Masuda Y."/>
            <person name="Senoo K."/>
        </authorList>
    </citation>
    <scope>NUCLEOTIDE SEQUENCE [LARGE SCALE GENOMIC DNA]</scope>
    <source>
        <strain evidence="1 2">Red804</strain>
    </source>
</reference>
<name>A0ABQ5QF10_9BACT</name>